<dbReference type="Gene3D" id="3.80.10.10">
    <property type="entry name" value="Ribonuclease Inhibitor"/>
    <property type="match status" value="1"/>
</dbReference>
<dbReference type="OMA" id="ADCFPNI"/>
<dbReference type="PhylomeDB" id="B3MRR4"/>
<dbReference type="KEGG" id="dan:6503638"/>
<dbReference type="SUPFAM" id="SSF52047">
    <property type="entry name" value="RNI-like"/>
    <property type="match status" value="1"/>
</dbReference>
<dbReference type="Proteomes" id="UP000007801">
    <property type="component" value="Unassembled WGS sequence"/>
</dbReference>
<evidence type="ECO:0000313" key="2">
    <source>
        <dbReference type="Proteomes" id="UP000007801"/>
    </source>
</evidence>
<gene>
    <name evidence="1" type="primary">Dana\GF20947</name>
    <name evidence="1" type="synonym">dana_GLEANR_4185</name>
    <name evidence="1" type="ORF">GF20947</name>
</gene>
<dbReference type="EMBL" id="CH902622">
    <property type="protein sequence ID" value="EDV34469.1"/>
    <property type="molecule type" value="Genomic_DNA"/>
</dbReference>
<dbReference type="InterPro" id="IPR032675">
    <property type="entry name" value="LRR_dom_sf"/>
</dbReference>
<protein>
    <recommendedName>
        <fullName evidence="3">F-box domain-containing protein</fullName>
    </recommendedName>
</protein>
<evidence type="ECO:0000313" key="1">
    <source>
        <dbReference type="EMBL" id="EDV34469.1"/>
    </source>
</evidence>
<sequence length="419" mass="49405">MHIVDLNDDALFEIMEYLDLEDKISLWEATEPTTRLADITSYAWRRQTGHIIDLDYLTNLELLNSFLSIICPTVVDVVLHMGEVRLPQMNIIQRHVFPKVRHLEVNILMDWLSHPYYDTLLCNLWFDRNVGMLADCFPNIQGINLTGDNFYTTGLHFSKWECLTHLYVVNASELWTTENFKEICEKFKNLKALSIDIDNGYTHNGDPFIDAICTLENLEHLWFNAFYLSMDNSRKLLTKLPKLRQLRCNESNLRWAPLIHLRDTRPEDVRSIACSNLWLCYSTDVDSETEAAEIFRVSFRQVLRNFPRLEALHFRQSNIWRNVDQLWDMLYHCPHLKMLSIRTVYMSSFKFSKARMIRALRHRTEPLNFHVQDTEHQTIITTMLNRPDIKVTFGPLPDQQQVFGNNCIEFHLHPLVSNV</sequence>
<name>B3MRR4_DROAN</name>
<proteinExistence type="predicted"/>
<dbReference type="InParanoid" id="B3MRR4"/>
<dbReference type="OrthoDB" id="10393332at2759"/>
<evidence type="ECO:0008006" key="3">
    <source>
        <dbReference type="Google" id="ProtNLM"/>
    </source>
</evidence>
<dbReference type="HOGENOM" id="CLU_055521_1_0_1"/>
<accession>B3MRR4</accession>
<keyword evidence="2" id="KW-1185">Reference proteome</keyword>
<dbReference type="GeneID" id="6503638"/>
<reference evidence="1 2" key="1">
    <citation type="journal article" date="2007" name="Nature">
        <title>Evolution of genes and genomes on the Drosophila phylogeny.</title>
        <authorList>
            <consortium name="Drosophila 12 Genomes Consortium"/>
            <person name="Clark A.G."/>
            <person name="Eisen M.B."/>
            <person name="Smith D.R."/>
            <person name="Bergman C.M."/>
            <person name="Oliver B."/>
            <person name="Markow T.A."/>
            <person name="Kaufman T.C."/>
            <person name="Kellis M."/>
            <person name="Gelbart W."/>
            <person name="Iyer V.N."/>
            <person name="Pollard D.A."/>
            <person name="Sackton T.B."/>
            <person name="Larracuente A.M."/>
            <person name="Singh N.D."/>
            <person name="Abad J.P."/>
            <person name="Abt D.N."/>
            <person name="Adryan B."/>
            <person name="Aguade M."/>
            <person name="Akashi H."/>
            <person name="Anderson W.W."/>
            <person name="Aquadro C.F."/>
            <person name="Ardell D.H."/>
            <person name="Arguello R."/>
            <person name="Artieri C.G."/>
            <person name="Barbash D.A."/>
            <person name="Barker D."/>
            <person name="Barsanti P."/>
            <person name="Batterham P."/>
            <person name="Batzoglou S."/>
            <person name="Begun D."/>
            <person name="Bhutkar A."/>
            <person name="Blanco E."/>
            <person name="Bosak S.A."/>
            <person name="Bradley R.K."/>
            <person name="Brand A.D."/>
            <person name="Brent M.R."/>
            <person name="Brooks A.N."/>
            <person name="Brown R.H."/>
            <person name="Butlin R.K."/>
            <person name="Caggese C."/>
            <person name="Calvi B.R."/>
            <person name="Bernardo de Carvalho A."/>
            <person name="Caspi A."/>
            <person name="Castrezana S."/>
            <person name="Celniker S.E."/>
            <person name="Chang J.L."/>
            <person name="Chapple C."/>
            <person name="Chatterji S."/>
            <person name="Chinwalla A."/>
            <person name="Civetta A."/>
            <person name="Clifton S.W."/>
            <person name="Comeron J.M."/>
            <person name="Costello J.C."/>
            <person name="Coyne J.A."/>
            <person name="Daub J."/>
            <person name="David R.G."/>
            <person name="Delcher A.L."/>
            <person name="Delehaunty K."/>
            <person name="Do C.B."/>
            <person name="Ebling H."/>
            <person name="Edwards K."/>
            <person name="Eickbush T."/>
            <person name="Evans J.D."/>
            <person name="Filipski A."/>
            <person name="Findeiss S."/>
            <person name="Freyhult E."/>
            <person name="Fulton L."/>
            <person name="Fulton R."/>
            <person name="Garcia A.C."/>
            <person name="Gardiner A."/>
            <person name="Garfield D.A."/>
            <person name="Garvin B.E."/>
            <person name="Gibson G."/>
            <person name="Gilbert D."/>
            <person name="Gnerre S."/>
            <person name="Godfrey J."/>
            <person name="Good R."/>
            <person name="Gotea V."/>
            <person name="Gravely B."/>
            <person name="Greenberg A.J."/>
            <person name="Griffiths-Jones S."/>
            <person name="Gross S."/>
            <person name="Guigo R."/>
            <person name="Gustafson E.A."/>
            <person name="Haerty W."/>
            <person name="Hahn M.W."/>
            <person name="Halligan D.L."/>
            <person name="Halpern A.L."/>
            <person name="Halter G.M."/>
            <person name="Han M.V."/>
            <person name="Heger A."/>
            <person name="Hillier L."/>
            <person name="Hinrichs A.S."/>
            <person name="Holmes I."/>
            <person name="Hoskins R.A."/>
            <person name="Hubisz M.J."/>
            <person name="Hultmark D."/>
            <person name="Huntley M.A."/>
            <person name="Jaffe D.B."/>
            <person name="Jagadeeshan S."/>
            <person name="Jeck W.R."/>
            <person name="Johnson J."/>
            <person name="Jones C.D."/>
            <person name="Jordan W.C."/>
            <person name="Karpen G.H."/>
            <person name="Kataoka E."/>
            <person name="Keightley P.D."/>
            <person name="Kheradpour P."/>
            <person name="Kirkness E.F."/>
            <person name="Koerich L.B."/>
            <person name="Kristiansen K."/>
            <person name="Kudrna D."/>
            <person name="Kulathinal R.J."/>
            <person name="Kumar S."/>
            <person name="Kwok R."/>
            <person name="Lander E."/>
            <person name="Langley C.H."/>
            <person name="Lapoint R."/>
            <person name="Lazzaro B.P."/>
            <person name="Lee S.J."/>
            <person name="Levesque L."/>
            <person name="Li R."/>
            <person name="Lin C.F."/>
            <person name="Lin M.F."/>
            <person name="Lindblad-Toh K."/>
            <person name="Llopart A."/>
            <person name="Long M."/>
            <person name="Low L."/>
            <person name="Lozovsky E."/>
            <person name="Lu J."/>
            <person name="Luo M."/>
            <person name="Machado C.A."/>
            <person name="Makalowski W."/>
            <person name="Marzo M."/>
            <person name="Matsuda M."/>
            <person name="Matzkin L."/>
            <person name="McAllister B."/>
            <person name="McBride C.S."/>
            <person name="McKernan B."/>
            <person name="McKernan K."/>
            <person name="Mendez-Lago M."/>
            <person name="Minx P."/>
            <person name="Mollenhauer M.U."/>
            <person name="Montooth K."/>
            <person name="Mount S.M."/>
            <person name="Mu X."/>
            <person name="Myers E."/>
            <person name="Negre B."/>
            <person name="Newfeld S."/>
            <person name="Nielsen R."/>
            <person name="Noor M.A."/>
            <person name="O'Grady P."/>
            <person name="Pachter L."/>
            <person name="Papaceit M."/>
            <person name="Parisi M.J."/>
            <person name="Parisi M."/>
            <person name="Parts L."/>
            <person name="Pedersen J.S."/>
            <person name="Pesole G."/>
            <person name="Phillippy A.M."/>
            <person name="Ponting C.P."/>
            <person name="Pop M."/>
            <person name="Porcelli D."/>
            <person name="Powell J.R."/>
            <person name="Prohaska S."/>
            <person name="Pruitt K."/>
            <person name="Puig M."/>
            <person name="Quesneville H."/>
            <person name="Ram K.R."/>
            <person name="Rand D."/>
            <person name="Rasmussen M.D."/>
            <person name="Reed L.K."/>
            <person name="Reenan R."/>
            <person name="Reily A."/>
            <person name="Remington K.A."/>
            <person name="Rieger T.T."/>
            <person name="Ritchie M.G."/>
            <person name="Robin C."/>
            <person name="Rogers Y.H."/>
            <person name="Rohde C."/>
            <person name="Rozas J."/>
            <person name="Rubenfield M.J."/>
            <person name="Ruiz A."/>
            <person name="Russo S."/>
            <person name="Salzberg S.L."/>
            <person name="Sanchez-Gracia A."/>
            <person name="Saranga D.J."/>
            <person name="Sato H."/>
            <person name="Schaeffer S.W."/>
            <person name="Schatz M.C."/>
            <person name="Schlenke T."/>
            <person name="Schwartz R."/>
            <person name="Segarra C."/>
            <person name="Singh R.S."/>
            <person name="Sirot L."/>
            <person name="Sirota M."/>
            <person name="Sisneros N.B."/>
            <person name="Smith C.D."/>
            <person name="Smith T.F."/>
            <person name="Spieth J."/>
            <person name="Stage D.E."/>
            <person name="Stark A."/>
            <person name="Stephan W."/>
            <person name="Strausberg R.L."/>
            <person name="Strempel S."/>
            <person name="Sturgill D."/>
            <person name="Sutton G."/>
            <person name="Sutton G.G."/>
            <person name="Tao W."/>
            <person name="Teichmann S."/>
            <person name="Tobari Y.N."/>
            <person name="Tomimura Y."/>
            <person name="Tsolas J.M."/>
            <person name="Valente V.L."/>
            <person name="Venter E."/>
            <person name="Venter J.C."/>
            <person name="Vicario S."/>
            <person name="Vieira F.G."/>
            <person name="Vilella A.J."/>
            <person name="Villasante A."/>
            <person name="Walenz B."/>
            <person name="Wang J."/>
            <person name="Wasserman M."/>
            <person name="Watts T."/>
            <person name="Wilson D."/>
            <person name="Wilson R.K."/>
            <person name="Wing R.A."/>
            <person name="Wolfner M.F."/>
            <person name="Wong A."/>
            <person name="Wong G.K."/>
            <person name="Wu C.I."/>
            <person name="Wu G."/>
            <person name="Yamamoto D."/>
            <person name="Yang H.P."/>
            <person name="Yang S.P."/>
            <person name="Yorke J.A."/>
            <person name="Yoshida K."/>
            <person name="Zdobnov E."/>
            <person name="Zhang P."/>
            <person name="Zhang Y."/>
            <person name="Zimin A.V."/>
            <person name="Baldwin J."/>
            <person name="Abdouelleil A."/>
            <person name="Abdulkadir J."/>
            <person name="Abebe A."/>
            <person name="Abera B."/>
            <person name="Abreu J."/>
            <person name="Acer S.C."/>
            <person name="Aftuck L."/>
            <person name="Alexander A."/>
            <person name="An P."/>
            <person name="Anderson E."/>
            <person name="Anderson S."/>
            <person name="Arachi H."/>
            <person name="Azer M."/>
            <person name="Bachantsang P."/>
            <person name="Barry A."/>
            <person name="Bayul T."/>
            <person name="Berlin A."/>
            <person name="Bessette D."/>
            <person name="Bloom T."/>
            <person name="Blye J."/>
            <person name="Boguslavskiy L."/>
            <person name="Bonnet C."/>
            <person name="Boukhgalter B."/>
            <person name="Bourzgui I."/>
            <person name="Brown A."/>
            <person name="Cahill P."/>
            <person name="Channer S."/>
            <person name="Cheshatsang Y."/>
            <person name="Chuda L."/>
            <person name="Citroen M."/>
            <person name="Collymore A."/>
            <person name="Cooke P."/>
            <person name="Costello M."/>
            <person name="D'Aco K."/>
            <person name="Daza R."/>
            <person name="De Haan G."/>
            <person name="DeGray S."/>
            <person name="DeMaso C."/>
            <person name="Dhargay N."/>
            <person name="Dooley K."/>
            <person name="Dooley E."/>
            <person name="Doricent M."/>
            <person name="Dorje P."/>
            <person name="Dorjee K."/>
            <person name="Dupes A."/>
            <person name="Elong R."/>
            <person name="Falk J."/>
            <person name="Farina A."/>
            <person name="Faro S."/>
            <person name="Ferguson D."/>
            <person name="Fisher S."/>
            <person name="Foley C.D."/>
            <person name="Franke A."/>
            <person name="Friedrich D."/>
            <person name="Gadbois L."/>
            <person name="Gearin G."/>
            <person name="Gearin C.R."/>
            <person name="Giannoukos G."/>
            <person name="Goode T."/>
            <person name="Graham J."/>
            <person name="Grandbois E."/>
            <person name="Grewal S."/>
            <person name="Gyaltsen K."/>
            <person name="Hafez N."/>
            <person name="Hagos B."/>
            <person name="Hall J."/>
            <person name="Henson C."/>
            <person name="Hollinger A."/>
            <person name="Honan T."/>
            <person name="Huard M.D."/>
            <person name="Hughes L."/>
            <person name="Hurhula B."/>
            <person name="Husby M.E."/>
            <person name="Kamat A."/>
            <person name="Kanga B."/>
            <person name="Kashin S."/>
            <person name="Khazanovich D."/>
            <person name="Kisner P."/>
            <person name="Lance K."/>
            <person name="Lara M."/>
            <person name="Lee W."/>
            <person name="Lennon N."/>
            <person name="Letendre F."/>
            <person name="LeVine R."/>
            <person name="Lipovsky A."/>
            <person name="Liu X."/>
            <person name="Liu J."/>
            <person name="Liu S."/>
            <person name="Lokyitsang T."/>
            <person name="Lokyitsang Y."/>
            <person name="Lubonja R."/>
            <person name="Lui A."/>
            <person name="MacDonald P."/>
            <person name="Magnisalis V."/>
            <person name="Maru K."/>
            <person name="Matthews C."/>
            <person name="McCusker W."/>
            <person name="McDonough S."/>
            <person name="Mehta T."/>
            <person name="Meldrim J."/>
            <person name="Meneus L."/>
            <person name="Mihai O."/>
            <person name="Mihalev A."/>
            <person name="Mihova T."/>
            <person name="Mittelman R."/>
            <person name="Mlenga V."/>
            <person name="Montmayeur A."/>
            <person name="Mulrain L."/>
            <person name="Navidi A."/>
            <person name="Naylor J."/>
            <person name="Negash T."/>
            <person name="Nguyen T."/>
            <person name="Nguyen N."/>
            <person name="Nicol R."/>
            <person name="Norbu C."/>
            <person name="Norbu N."/>
            <person name="Novod N."/>
            <person name="O'Neill B."/>
            <person name="Osman S."/>
            <person name="Markiewicz E."/>
            <person name="Oyono O.L."/>
            <person name="Patti C."/>
            <person name="Phunkhang P."/>
            <person name="Pierre F."/>
            <person name="Priest M."/>
            <person name="Raghuraman S."/>
            <person name="Rege F."/>
            <person name="Reyes R."/>
            <person name="Rise C."/>
            <person name="Rogov P."/>
            <person name="Ross K."/>
            <person name="Ryan E."/>
            <person name="Settipalli S."/>
            <person name="Shea T."/>
            <person name="Sherpa N."/>
            <person name="Shi L."/>
            <person name="Shih D."/>
            <person name="Sparrow T."/>
            <person name="Spaulding J."/>
            <person name="Stalker J."/>
            <person name="Stange-Thomann N."/>
            <person name="Stavropoulos S."/>
            <person name="Stone C."/>
            <person name="Strader C."/>
            <person name="Tesfaye S."/>
            <person name="Thomson T."/>
            <person name="Thoulutsang Y."/>
            <person name="Thoulutsang D."/>
            <person name="Topham K."/>
            <person name="Topping I."/>
            <person name="Tsamla T."/>
            <person name="Vassiliev H."/>
            <person name="Vo A."/>
            <person name="Wangchuk T."/>
            <person name="Wangdi T."/>
            <person name="Weiand M."/>
            <person name="Wilkinson J."/>
            <person name="Wilson A."/>
            <person name="Yadav S."/>
            <person name="Young G."/>
            <person name="Yu Q."/>
            <person name="Zembek L."/>
            <person name="Zhong D."/>
            <person name="Zimmer A."/>
            <person name="Zwirko Z."/>
            <person name="Jaffe D.B."/>
            <person name="Alvarez P."/>
            <person name="Brockman W."/>
            <person name="Butler J."/>
            <person name="Chin C."/>
            <person name="Gnerre S."/>
            <person name="Grabherr M."/>
            <person name="Kleber M."/>
            <person name="Mauceli E."/>
            <person name="MacCallum I."/>
        </authorList>
    </citation>
    <scope>NUCLEOTIDE SEQUENCE [LARGE SCALE GENOMIC DNA]</scope>
    <source>
        <strain evidence="2">Tucson 14024-0371.13</strain>
    </source>
</reference>
<organism evidence="1 2">
    <name type="scientific">Drosophila ananassae</name>
    <name type="common">Fruit fly</name>
    <dbReference type="NCBI Taxonomy" id="7217"/>
    <lineage>
        <taxon>Eukaryota</taxon>
        <taxon>Metazoa</taxon>
        <taxon>Ecdysozoa</taxon>
        <taxon>Arthropoda</taxon>
        <taxon>Hexapoda</taxon>
        <taxon>Insecta</taxon>
        <taxon>Pterygota</taxon>
        <taxon>Neoptera</taxon>
        <taxon>Endopterygota</taxon>
        <taxon>Diptera</taxon>
        <taxon>Brachycera</taxon>
        <taxon>Muscomorpha</taxon>
        <taxon>Ephydroidea</taxon>
        <taxon>Drosophilidae</taxon>
        <taxon>Drosophila</taxon>
        <taxon>Sophophora</taxon>
    </lineage>
</organism>
<dbReference type="AlphaFoldDB" id="B3MRR4"/>